<protein>
    <submittedName>
        <fullName evidence="5">Polysaccharide deacetylase family protein</fullName>
    </submittedName>
</protein>
<evidence type="ECO:0000256" key="1">
    <source>
        <dbReference type="ARBA" id="ARBA00022723"/>
    </source>
</evidence>
<feature type="chain" id="PRO_5047256211" evidence="3">
    <location>
        <begin position="26"/>
        <end position="331"/>
    </location>
</feature>
<dbReference type="SUPFAM" id="SSF88713">
    <property type="entry name" value="Glycoside hydrolase/deacetylase"/>
    <property type="match status" value="1"/>
</dbReference>
<evidence type="ECO:0000256" key="3">
    <source>
        <dbReference type="SAM" id="SignalP"/>
    </source>
</evidence>
<keyword evidence="2" id="KW-0378">Hydrolase</keyword>
<keyword evidence="3" id="KW-0732">Signal</keyword>
<dbReference type="InterPro" id="IPR050248">
    <property type="entry name" value="Polysacc_deacetylase_ArnD"/>
</dbReference>
<dbReference type="RefSeq" id="WP_280941760.1">
    <property type="nucleotide sequence ID" value="NZ_JARYGX010000013.1"/>
</dbReference>
<keyword evidence="6" id="KW-1185">Reference proteome</keyword>
<feature type="domain" description="NodB homology" evidence="4">
    <location>
        <begin position="34"/>
        <end position="271"/>
    </location>
</feature>
<evidence type="ECO:0000256" key="2">
    <source>
        <dbReference type="ARBA" id="ARBA00022801"/>
    </source>
</evidence>
<dbReference type="InterPro" id="IPR011330">
    <property type="entry name" value="Glyco_hydro/deAcase_b/a-brl"/>
</dbReference>
<keyword evidence="1" id="KW-0479">Metal-binding</keyword>
<dbReference type="PROSITE" id="PS51257">
    <property type="entry name" value="PROKAR_LIPOPROTEIN"/>
    <property type="match status" value="1"/>
</dbReference>
<organism evidence="5 6">
    <name type="scientific">Luteimonas composti</name>
    <dbReference type="NCBI Taxonomy" id="398257"/>
    <lineage>
        <taxon>Bacteria</taxon>
        <taxon>Pseudomonadati</taxon>
        <taxon>Pseudomonadota</taxon>
        <taxon>Gammaproteobacteria</taxon>
        <taxon>Lysobacterales</taxon>
        <taxon>Lysobacteraceae</taxon>
        <taxon>Luteimonas</taxon>
    </lineage>
</organism>
<dbReference type="Pfam" id="PF01522">
    <property type="entry name" value="Polysacc_deac_1"/>
    <property type="match status" value="1"/>
</dbReference>
<proteinExistence type="predicted"/>
<dbReference type="Proteomes" id="UP001160550">
    <property type="component" value="Unassembled WGS sequence"/>
</dbReference>
<dbReference type="InterPro" id="IPR002509">
    <property type="entry name" value="NODB_dom"/>
</dbReference>
<dbReference type="PROSITE" id="PS51677">
    <property type="entry name" value="NODB"/>
    <property type="match status" value="1"/>
</dbReference>
<gene>
    <name evidence="5" type="ORF">QF205_05570</name>
</gene>
<accession>A0ABT6MPK4</accession>
<sequence>MAGCWRDRMLAGLLLGLACIIPARAQAPPEQSARRIAITIDDLPWVSFEGLDEAQLEARHRRLMAALDAAAVPVAGFVNGDKLESGGRVLPERLRMLVDWLDRGHELGNHTYGHVDLHAVGLEAYRQAILDGERELRPLLAETGTAPRWFRHPYLRAGRSADDRAALQAFLDAHGYRIAPVTIDNSDWIWALAYRRVLDAAPEPGREDTLARLREAYVPYMLAKVEYYERQSRELLGREIAQVWLLHANELNAEAFPALVAGVQARGYRVVALEEAMQDPAYARGAEGYDGRSGPSWLHRWAIGEGKGREFFAGEPETPAWVLALAGVEAE</sequence>
<evidence type="ECO:0000259" key="4">
    <source>
        <dbReference type="PROSITE" id="PS51677"/>
    </source>
</evidence>
<dbReference type="EMBL" id="JARYGX010000013">
    <property type="protein sequence ID" value="MDH7452554.1"/>
    <property type="molecule type" value="Genomic_DNA"/>
</dbReference>
<dbReference type="PANTHER" id="PTHR10587:SF133">
    <property type="entry name" value="CHITIN DEACETYLASE 1-RELATED"/>
    <property type="match status" value="1"/>
</dbReference>
<evidence type="ECO:0000313" key="6">
    <source>
        <dbReference type="Proteomes" id="UP001160550"/>
    </source>
</evidence>
<feature type="signal peptide" evidence="3">
    <location>
        <begin position="1"/>
        <end position="25"/>
    </location>
</feature>
<reference evidence="5" key="1">
    <citation type="journal article" date="2007" name="Int. J. Syst. Evol. Microbiol.">
        <title>Luteimonas composti sp. nov., a moderately thermophilic bacterium isolated from food waste.</title>
        <authorList>
            <person name="Young C.C."/>
            <person name="Kampfer P."/>
            <person name="Chen W.M."/>
            <person name="Yen W.S."/>
            <person name="Arun A.B."/>
            <person name="Lai W.A."/>
            <person name="Shen F.T."/>
            <person name="Rekha P.D."/>
            <person name="Lin K.Y."/>
            <person name="Chou J.H."/>
        </authorList>
    </citation>
    <scope>NUCLEOTIDE SEQUENCE</scope>
    <source>
        <strain evidence="5">CC-YY355</strain>
    </source>
</reference>
<dbReference type="PANTHER" id="PTHR10587">
    <property type="entry name" value="GLYCOSYL TRANSFERASE-RELATED"/>
    <property type="match status" value="1"/>
</dbReference>
<dbReference type="Gene3D" id="3.20.20.370">
    <property type="entry name" value="Glycoside hydrolase/deacetylase"/>
    <property type="match status" value="1"/>
</dbReference>
<evidence type="ECO:0000313" key="5">
    <source>
        <dbReference type="EMBL" id="MDH7452554.1"/>
    </source>
</evidence>
<reference evidence="5" key="2">
    <citation type="submission" date="2023-04" db="EMBL/GenBank/DDBJ databases">
        <authorList>
            <person name="Sun J.-Q."/>
        </authorList>
    </citation>
    <scope>NUCLEOTIDE SEQUENCE</scope>
    <source>
        <strain evidence="5">CC-YY355</strain>
    </source>
</reference>
<dbReference type="CDD" id="cd10960">
    <property type="entry name" value="CE4_NodB_like_1"/>
    <property type="match status" value="1"/>
</dbReference>
<name>A0ABT6MPK4_9GAMM</name>
<comment type="caution">
    <text evidence="5">The sequence shown here is derived from an EMBL/GenBank/DDBJ whole genome shotgun (WGS) entry which is preliminary data.</text>
</comment>